<dbReference type="OrthoDB" id="2339532at2759"/>
<protein>
    <submittedName>
        <fullName evidence="2">Uncharacterized protein</fullName>
    </submittedName>
</protein>
<sequence>MVILATGRHLSSVATAAAFNVRTQSSRQHNKNTTSNISSTLGKIRQQQTTSFSSTTSPRASHYQEPSKTASSAGPRYYDNPSPRSDSSSSSSSSQSNYNYYSNASSEGGASSSSSGPTITEQSILGAFPRPNLSPTLHFSIFTNHFDGKSSPLKDDSKCGNCSGPHSTDFCPC</sequence>
<dbReference type="Proteomes" id="UP000646827">
    <property type="component" value="Unassembled WGS sequence"/>
</dbReference>
<comment type="caution">
    <text evidence="2">The sequence shown here is derived from an EMBL/GenBank/DDBJ whole genome shotgun (WGS) entry which is preliminary data.</text>
</comment>
<evidence type="ECO:0000313" key="2">
    <source>
        <dbReference type="EMBL" id="KAG2216702.1"/>
    </source>
</evidence>
<feature type="region of interest" description="Disordered" evidence="1">
    <location>
        <begin position="23"/>
        <end position="121"/>
    </location>
</feature>
<proteinExistence type="predicted"/>
<evidence type="ECO:0000256" key="1">
    <source>
        <dbReference type="SAM" id="MobiDB-lite"/>
    </source>
</evidence>
<feature type="compositionally biased region" description="Low complexity" evidence="1">
    <location>
        <begin position="77"/>
        <end position="116"/>
    </location>
</feature>
<keyword evidence="3" id="KW-1185">Reference proteome</keyword>
<dbReference type="EMBL" id="JAEPRB010000370">
    <property type="protein sequence ID" value="KAG2216702.1"/>
    <property type="molecule type" value="Genomic_DNA"/>
</dbReference>
<dbReference type="AlphaFoldDB" id="A0A8H7RUZ5"/>
<feature type="compositionally biased region" description="Polar residues" evidence="1">
    <location>
        <begin position="23"/>
        <end position="41"/>
    </location>
</feature>
<accession>A0A8H7RUZ5</accession>
<feature type="compositionally biased region" description="Low complexity" evidence="1">
    <location>
        <begin position="46"/>
        <end position="57"/>
    </location>
</feature>
<reference evidence="2 3" key="1">
    <citation type="submission" date="2020-12" db="EMBL/GenBank/DDBJ databases">
        <title>Metabolic potential, ecology and presence of endohyphal bacteria is reflected in genomic diversity of Mucoromycotina.</title>
        <authorList>
            <person name="Muszewska A."/>
            <person name="Okrasinska A."/>
            <person name="Steczkiewicz K."/>
            <person name="Drgas O."/>
            <person name="Orlowska M."/>
            <person name="Perlinska-Lenart U."/>
            <person name="Aleksandrzak-Piekarczyk T."/>
            <person name="Szatraj K."/>
            <person name="Zielenkiewicz U."/>
            <person name="Pilsyk S."/>
            <person name="Malc E."/>
            <person name="Mieczkowski P."/>
            <person name="Kruszewska J.S."/>
            <person name="Biernat P."/>
            <person name="Pawlowska J."/>
        </authorList>
    </citation>
    <scope>NUCLEOTIDE SEQUENCE [LARGE SCALE GENOMIC DNA]</scope>
    <source>
        <strain evidence="2 3">CBS 142.35</strain>
    </source>
</reference>
<evidence type="ECO:0000313" key="3">
    <source>
        <dbReference type="Proteomes" id="UP000646827"/>
    </source>
</evidence>
<organism evidence="2 3">
    <name type="scientific">Circinella minor</name>
    <dbReference type="NCBI Taxonomy" id="1195481"/>
    <lineage>
        <taxon>Eukaryota</taxon>
        <taxon>Fungi</taxon>
        <taxon>Fungi incertae sedis</taxon>
        <taxon>Mucoromycota</taxon>
        <taxon>Mucoromycotina</taxon>
        <taxon>Mucoromycetes</taxon>
        <taxon>Mucorales</taxon>
        <taxon>Lichtheimiaceae</taxon>
        <taxon>Circinella</taxon>
    </lineage>
</organism>
<name>A0A8H7RUZ5_9FUNG</name>
<gene>
    <name evidence="2" type="ORF">INT45_001195</name>
</gene>